<keyword evidence="2" id="KW-1185">Reference proteome</keyword>
<organism evidence="1 2">
    <name type="scientific">Meloidogyne enterolobii</name>
    <name type="common">Root-knot nematode worm</name>
    <name type="synonym">Meloidogyne mayaguensis</name>
    <dbReference type="NCBI Taxonomy" id="390850"/>
    <lineage>
        <taxon>Eukaryota</taxon>
        <taxon>Metazoa</taxon>
        <taxon>Ecdysozoa</taxon>
        <taxon>Nematoda</taxon>
        <taxon>Chromadorea</taxon>
        <taxon>Rhabditida</taxon>
        <taxon>Tylenchina</taxon>
        <taxon>Tylenchomorpha</taxon>
        <taxon>Tylenchoidea</taxon>
        <taxon>Meloidogynidae</taxon>
        <taxon>Meloidogyninae</taxon>
        <taxon>Meloidogyne</taxon>
    </lineage>
</organism>
<name>A0ACB0Y914_MELEN</name>
<sequence length="208" mass="24320">MDFNNEYLGKQLILKRNKPIILDNTFNETFVYLTTEYLQIESSNLPTNKIQFLVWHPKGGIIQYLNNNEVINDAKTIINFTQEDINKGRIIFNFNNILQQNSDKEKEEIAGFYFLYSDGIIQNNVEWFSIQQKTKNIEENNKFENKIPTKLENFELERNLILKTTPGFPAIIGQEILKVAGNIDSNQVIYRLTTPPNHGRLVIFLKIF</sequence>
<accession>A0ACB0Y914</accession>
<comment type="caution">
    <text evidence="1">The sequence shown here is derived from an EMBL/GenBank/DDBJ whole genome shotgun (WGS) entry which is preliminary data.</text>
</comment>
<gene>
    <name evidence="1" type="ORF">MENTE1834_LOCUS9051</name>
</gene>
<proteinExistence type="predicted"/>
<evidence type="ECO:0000313" key="2">
    <source>
        <dbReference type="Proteomes" id="UP001497535"/>
    </source>
</evidence>
<protein>
    <submittedName>
        <fullName evidence="1">Uncharacterized protein</fullName>
    </submittedName>
</protein>
<dbReference type="Proteomes" id="UP001497535">
    <property type="component" value="Unassembled WGS sequence"/>
</dbReference>
<evidence type="ECO:0000313" key="1">
    <source>
        <dbReference type="EMBL" id="CAK5036504.1"/>
    </source>
</evidence>
<reference evidence="1" key="1">
    <citation type="submission" date="2023-11" db="EMBL/GenBank/DDBJ databases">
        <authorList>
            <person name="Poullet M."/>
        </authorList>
    </citation>
    <scope>NUCLEOTIDE SEQUENCE</scope>
    <source>
        <strain evidence="1">E1834</strain>
    </source>
</reference>
<dbReference type="EMBL" id="CAVMJV010000008">
    <property type="protein sequence ID" value="CAK5036504.1"/>
    <property type="molecule type" value="Genomic_DNA"/>
</dbReference>